<feature type="transmembrane region" description="Helical" evidence="1">
    <location>
        <begin position="52"/>
        <end position="71"/>
    </location>
</feature>
<organism evidence="2">
    <name type="scientific">bioreactor metagenome</name>
    <dbReference type="NCBI Taxonomy" id="1076179"/>
    <lineage>
        <taxon>unclassified sequences</taxon>
        <taxon>metagenomes</taxon>
        <taxon>ecological metagenomes</taxon>
    </lineage>
</organism>
<evidence type="ECO:0000256" key="1">
    <source>
        <dbReference type="SAM" id="Phobius"/>
    </source>
</evidence>
<protein>
    <submittedName>
        <fullName evidence="2">Uncharacterized protein</fullName>
    </submittedName>
</protein>
<dbReference type="AlphaFoldDB" id="A0A644TQF3"/>
<dbReference type="EMBL" id="VSSQ01000045">
    <property type="protein sequence ID" value="MPL69110.1"/>
    <property type="molecule type" value="Genomic_DNA"/>
</dbReference>
<sequence>MENLIRILVTFIFSNIYPMAKAQMHESGPSGAIYGLGLIGAAVYFISHATGFWMGVLGFLKAIVWPAFLVYEAMKSLGM</sequence>
<keyword evidence="1" id="KW-0812">Transmembrane</keyword>
<name>A0A644TQF3_9ZZZZ</name>
<proteinExistence type="predicted"/>
<reference evidence="2" key="1">
    <citation type="submission" date="2019-08" db="EMBL/GenBank/DDBJ databases">
        <authorList>
            <person name="Kucharzyk K."/>
            <person name="Murdoch R.W."/>
            <person name="Higgins S."/>
            <person name="Loffler F."/>
        </authorList>
    </citation>
    <scope>NUCLEOTIDE SEQUENCE</scope>
</reference>
<gene>
    <name evidence="2" type="ORF">SDC9_14843</name>
</gene>
<keyword evidence="1" id="KW-0472">Membrane</keyword>
<evidence type="ECO:0000313" key="2">
    <source>
        <dbReference type="EMBL" id="MPL69110.1"/>
    </source>
</evidence>
<feature type="transmembrane region" description="Helical" evidence="1">
    <location>
        <begin position="28"/>
        <end position="46"/>
    </location>
</feature>
<comment type="caution">
    <text evidence="2">The sequence shown here is derived from an EMBL/GenBank/DDBJ whole genome shotgun (WGS) entry which is preliminary data.</text>
</comment>
<keyword evidence="1" id="KW-1133">Transmembrane helix</keyword>
<accession>A0A644TQF3</accession>